<dbReference type="GO" id="GO:0007166">
    <property type="term" value="P:cell surface receptor signaling pathway"/>
    <property type="evidence" value="ECO:0007669"/>
    <property type="project" value="InterPro"/>
</dbReference>
<dbReference type="EMBL" id="LWDD02001757">
    <property type="protein sequence ID" value="KAE8245740.1"/>
    <property type="molecule type" value="Genomic_DNA"/>
</dbReference>
<proteinExistence type="predicted"/>
<evidence type="ECO:0000313" key="1">
    <source>
        <dbReference type="EMBL" id="KAE8245740.1"/>
    </source>
</evidence>
<reference evidence="1" key="1">
    <citation type="submission" date="2016-04" db="EMBL/GenBank/DDBJ databases">
        <authorList>
            <person name="Nguyen H.D."/>
            <person name="Kesanakurti P."/>
            <person name="Cullis J."/>
            <person name="Levesque C.A."/>
            <person name="Hambleton S."/>
        </authorList>
    </citation>
    <scope>NUCLEOTIDE SEQUENCE</scope>
    <source>
        <strain evidence="1">DAOMC 238032</strain>
    </source>
</reference>
<dbReference type="InterPro" id="IPR059179">
    <property type="entry name" value="MLKL-like_MCAfunc"/>
</dbReference>
<dbReference type="AlphaFoldDB" id="A0A8T8SRS9"/>
<dbReference type="CDD" id="cd21037">
    <property type="entry name" value="MLKL_NTD"/>
    <property type="match status" value="1"/>
</dbReference>
<dbReference type="Gene3D" id="1.25.40.10">
    <property type="entry name" value="Tetratricopeptide repeat domain"/>
    <property type="match status" value="2"/>
</dbReference>
<organism evidence="1 2">
    <name type="scientific">Tilletia caries</name>
    <name type="common">wheat bunt fungus</name>
    <dbReference type="NCBI Taxonomy" id="13290"/>
    <lineage>
        <taxon>Eukaryota</taxon>
        <taxon>Fungi</taxon>
        <taxon>Dikarya</taxon>
        <taxon>Basidiomycota</taxon>
        <taxon>Ustilaginomycotina</taxon>
        <taxon>Exobasidiomycetes</taxon>
        <taxon>Tilletiales</taxon>
        <taxon>Tilletiaceae</taxon>
        <taxon>Tilletia</taxon>
    </lineage>
</organism>
<dbReference type="InterPro" id="IPR036537">
    <property type="entry name" value="Adaptor_Cbl_N_dom_sf"/>
</dbReference>
<protein>
    <submittedName>
        <fullName evidence="1">Uncharacterized protein</fullName>
    </submittedName>
</protein>
<comment type="caution">
    <text evidence="1">The sequence shown here is derived from an EMBL/GenBank/DDBJ whole genome shotgun (WGS) entry which is preliminary data.</text>
</comment>
<reference evidence="1" key="2">
    <citation type="journal article" date="2019" name="IMA Fungus">
        <title>Genome sequencing and comparison of five Tilletia species to identify candidate genes for the detection of regulated species infecting wheat.</title>
        <authorList>
            <person name="Nguyen H.D.T."/>
            <person name="Sultana T."/>
            <person name="Kesanakurti P."/>
            <person name="Hambleton S."/>
        </authorList>
    </citation>
    <scope>NUCLEOTIDE SEQUENCE</scope>
    <source>
        <strain evidence="1">DAOMC 238032</strain>
    </source>
</reference>
<dbReference type="Proteomes" id="UP000077671">
    <property type="component" value="Unassembled WGS sequence"/>
</dbReference>
<gene>
    <name evidence="1" type="ORF">A4X03_0g7434</name>
</gene>
<evidence type="ECO:0000313" key="2">
    <source>
        <dbReference type="Proteomes" id="UP000077671"/>
    </source>
</evidence>
<sequence length="554" mass="60348">MNRSIAASTSSALVSAHAGHTVPTPAPNAHADKHKFGKLTAADGMAVFSTAVTIFNELSDLTGVAGPFLKMGLGVVQEIISIVEQVKSNKDACAKFVETALQILHGFAIADQASGCPTLPGTATASLIEPVLQQIKTAKKQIAVYAQLPRWQRLLKRDEIKDFVNGCTEVLDRKLLSFTAQMVVVQGKRVDYVLAQSFVGANPVTASSPVITVFEEPEVIQESLPDQSLDILDDSIQQALQQVSTAVTSGIKKRATLEDAQIAGVNVDAQGTGSNQLNTSSQQPFTSEEQQQMYELREAMQRLFLPGDSENVEGIFHKDGADADPIAKSDDPAQSALDLLDKLCDEPDPSYSKQTLQLLAALSVNLEKLGLFDEAVLVMQLFTALYRRKVTSKEYALDRANFASALRSLGLAFLSIGRCDEALTTSEEVISIIKPMADREPKRHNGHLARAMVLVCNCQWQVGEHDVAMLSAVRALDLIRSLHKEQPEEFKEDLAKTLGTYSTMLNEAGQYEEALTTVEESLAIYRSFHEARPKVVPGVTRRAPPPHFQIPPEL</sequence>
<dbReference type="Gene3D" id="1.20.930.20">
    <property type="entry name" value="Adaptor protein Cbl, N-terminal domain"/>
    <property type="match status" value="1"/>
</dbReference>
<accession>A0A8T8SRS9</accession>
<name>A0A8T8SRS9_9BASI</name>
<dbReference type="InterPro" id="IPR011990">
    <property type="entry name" value="TPR-like_helical_dom_sf"/>
</dbReference>
<dbReference type="SUPFAM" id="SSF48452">
    <property type="entry name" value="TPR-like"/>
    <property type="match status" value="1"/>
</dbReference>